<keyword evidence="8" id="KW-1185">Reference proteome</keyword>
<sequence>MKKLNKYNIYYSWLLLAVVVLPMAACKKYLDNVPKDSIAGDVQWSNETTADLFLNDIYHQINNQGDTPDPLDSYTDDNDGGPYWKSWRWRQGIIGPGVEDGTPQENDGNASNYEEWNAVYAKIRKCNTFIQEVNAHSANLSQAYRNKRIDEVRFLRAFFYSYLWMHVGGLPIITVPQDRSTDTHDELFKPRSTFGDTFNFIDTQLDSVVNNNYLAKKYNAGEADAGRATIGAALALKGWIELYAASPAFNTASAVMGSDPNKFFSFGNTDVTRYTKAAATNKKFMDELGGTYGLYPDMTTFWKESNEYNTEVIFDRQAVANTTGSAFCLFGGPVYIQGQYFTWGNYDPTQELVDQFRMDNGLPITDPKSGYDPQHPYLHREKRFYDWIVYDGAPYKQNWMTGTDTIFTRINKVHPSLNEIDFGSSDVSNTAYYFKKRLNPDIRPSGGASDGVNYVYFRYAEVLLNYAEAQNEAGGPSADVYAALDKIRVRSQLPTLEAAYGGQTLSQEQMRAVIRNERRVELCWENKRYYDIIRWRIAESVLNVDRHGMKITNTSPADNKGVWKYEPVLLNHPHVFTPKMYLNPIPQPVIDRNPNIKQNPNY</sequence>
<keyword evidence="3" id="KW-0732">Signal</keyword>
<gene>
    <name evidence="7" type="ORF">SNE25_27880</name>
</gene>
<accession>A0ABZ0TL52</accession>
<evidence type="ECO:0000256" key="4">
    <source>
        <dbReference type="ARBA" id="ARBA00023136"/>
    </source>
</evidence>
<proteinExistence type="inferred from homology"/>
<dbReference type="EMBL" id="CP139558">
    <property type="protein sequence ID" value="WPU93142.1"/>
    <property type="molecule type" value="Genomic_DNA"/>
</dbReference>
<dbReference type="RefSeq" id="WP_321562294.1">
    <property type="nucleotide sequence ID" value="NZ_CP139558.1"/>
</dbReference>
<evidence type="ECO:0000313" key="7">
    <source>
        <dbReference type="EMBL" id="WPU93142.1"/>
    </source>
</evidence>
<evidence type="ECO:0000256" key="5">
    <source>
        <dbReference type="ARBA" id="ARBA00023237"/>
    </source>
</evidence>
<reference evidence="7 8" key="1">
    <citation type="submission" date="2023-11" db="EMBL/GenBank/DDBJ databases">
        <title>Analysis of the Genomes of Mucilaginibacter gossypii cycad 4 and M. sabulilitoris SNA2: microbes with the potential for plant growth promotion.</title>
        <authorList>
            <person name="Hirsch A.M."/>
            <person name="Humm E."/>
            <person name="Rubbi M."/>
            <person name="Del Vecchio G."/>
            <person name="Ha S.M."/>
            <person name="Pellegrini M."/>
            <person name="Gunsalus R.P."/>
        </authorList>
    </citation>
    <scope>NUCLEOTIDE SEQUENCE [LARGE SCALE GENOMIC DNA]</scope>
    <source>
        <strain evidence="7 8">SNA2</strain>
    </source>
</reference>
<evidence type="ECO:0000259" key="6">
    <source>
        <dbReference type="Pfam" id="PF07980"/>
    </source>
</evidence>
<comment type="subcellular location">
    <subcellularLocation>
        <location evidence="1">Cell outer membrane</location>
    </subcellularLocation>
</comment>
<evidence type="ECO:0000256" key="1">
    <source>
        <dbReference type="ARBA" id="ARBA00004442"/>
    </source>
</evidence>
<name>A0ABZ0TL52_9SPHI</name>
<evidence type="ECO:0000256" key="2">
    <source>
        <dbReference type="ARBA" id="ARBA00006275"/>
    </source>
</evidence>
<keyword evidence="4" id="KW-0472">Membrane</keyword>
<dbReference type="InterPro" id="IPR012944">
    <property type="entry name" value="SusD_RagB_dom"/>
</dbReference>
<dbReference type="Proteomes" id="UP001324380">
    <property type="component" value="Chromosome"/>
</dbReference>
<organism evidence="7 8">
    <name type="scientific">Mucilaginibacter sabulilitoris</name>
    <dbReference type="NCBI Taxonomy" id="1173583"/>
    <lineage>
        <taxon>Bacteria</taxon>
        <taxon>Pseudomonadati</taxon>
        <taxon>Bacteroidota</taxon>
        <taxon>Sphingobacteriia</taxon>
        <taxon>Sphingobacteriales</taxon>
        <taxon>Sphingobacteriaceae</taxon>
        <taxon>Mucilaginibacter</taxon>
    </lineage>
</organism>
<protein>
    <submittedName>
        <fullName evidence="7">RagB/SusD family nutrient uptake outer membrane protein</fullName>
    </submittedName>
</protein>
<comment type="similarity">
    <text evidence="2">Belongs to the SusD family.</text>
</comment>
<dbReference type="Pfam" id="PF07980">
    <property type="entry name" value="SusD_RagB"/>
    <property type="match status" value="1"/>
</dbReference>
<keyword evidence="5" id="KW-0998">Cell outer membrane</keyword>
<evidence type="ECO:0000313" key="8">
    <source>
        <dbReference type="Proteomes" id="UP001324380"/>
    </source>
</evidence>
<dbReference type="Gene3D" id="1.25.40.390">
    <property type="match status" value="1"/>
</dbReference>
<evidence type="ECO:0000256" key="3">
    <source>
        <dbReference type="ARBA" id="ARBA00022729"/>
    </source>
</evidence>
<dbReference type="SUPFAM" id="SSF48452">
    <property type="entry name" value="TPR-like"/>
    <property type="match status" value="1"/>
</dbReference>
<feature type="domain" description="RagB/SusD" evidence="6">
    <location>
        <begin position="311"/>
        <end position="602"/>
    </location>
</feature>
<dbReference type="InterPro" id="IPR011990">
    <property type="entry name" value="TPR-like_helical_dom_sf"/>
</dbReference>